<evidence type="ECO:0000256" key="1">
    <source>
        <dbReference type="ARBA" id="ARBA00004273"/>
    </source>
</evidence>
<name>A0A0C2X7K7_AMAMK</name>
<accession>A0A0C2X7K7</accession>
<dbReference type="Pfam" id="PF02238">
    <property type="entry name" value="COX7a"/>
    <property type="match status" value="1"/>
</dbReference>
<evidence type="ECO:0000256" key="5">
    <source>
        <dbReference type="SAM" id="Phobius"/>
    </source>
</evidence>
<dbReference type="EMBL" id="KN818224">
    <property type="protein sequence ID" value="KIL70327.1"/>
    <property type="molecule type" value="Genomic_DNA"/>
</dbReference>
<reference evidence="6 7" key="1">
    <citation type="submission" date="2014-04" db="EMBL/GenBank/DDBJ databases">
        <title>Evolutionary Origins and Diversification of the Mycorrhizal Mutualists.</title>
        <authorList>
            <consortium name="DOE Joint Genome Institute"/>
            <consortium name="Mycorrhizal Genomics Consortium"/>
            <person name="Kohler A."/>
            <person name="Kuo A."/>
            <person name="Nagy L.G."/>
            <person name="Floudas D."/>
            <person name="Copeland A."/>
            <person name="Barry K.W."/>
            <person name="Cichocki N."/>
            <person name="Veneault-Fourrey C."/>
            <person name="LaButti K."/>
            <person name="Lindquist E.A."/>
            <person name="Lipzen A."/>
            <person name="Lundell T."/>
            <person name="Morin E."/>
            <person name="Murat C."/>
            <person name="Riley R."/>
            <person name="Ohm R."/>
            <person name="Sun H."/>
            <person name="Tunlid A."/>
            <person name="Henrissat B."/>
            <person name="Grigoriev I.V."/>
            <person name="Hibbett D.S."/>
            <person name="Martin F."/>
        </authorList>
    </citation>
    <scope>NUCLEOTIDE SEQUENCE [LARGE SCALE GENOMIC DNA]</scope>
    <source>
        <strain evidence="6 7">Koide BX008</strain>
    </source>
</reference>
<proteinExistence type="predicted"/>
<evidence type="ECO:0000313" key="6">
    <source>
        <dbReference type="EMBL" id="KIL70327.1"/>
    </source>
</evidence>
<protein>
    <submittedName>
        <fullName evidence="6">Uncharacterized protein</fullName>
    </submittedName>
</protein>
<dbReference type="InParanoid" id="A0A0C2X7K7"/>
<evidence type="ECO:0000256" key="3">
    <source>
        <dbReference type="ARBA" id="ARBA00023128"/>
    </source>
</evidence>
<dbReference type="Proteomes" id="UP000054549">
    <property type="component" value="Unassembled WGS sequence"/>
</dbReference>
<comment type="subcellular location">
    <subcellularLocation>
        <location evidence="1">Mitochondrion inner membrane</location>
    </subcellularLocation>
</comment>
<dbReference type="STRING" id="946122.A0A0C2X7K7"/>
<sequence>MIILSPLYEKPNRVVERQKLYQLDTKPVYLRLPRSRLYVGVFGALFTVGMVSTTYGIVHLVKGKQATE</sequence>
<gene>
    <name evidence="6" type="ORF">M378DRAFT_156432</name>
</gene>
<keyword evidence="5" id="KW-0812">Transmembrane</keyword>
<keyword evidence="4 5" id="KW-0472">Membrane</keyword>
<keyword evidence="2" id="KW-0999">Mitochondrion inner membrane</keyword>
<evidence type="ECO:0000256" key="4">
    <source>
        <dbReference type="ARBA" id="ARBA00023136"/>
    </source>
</evidence>
<feature type="transmembrane region" description="Helical" evidence="5">
    <location>
        <begin position="37"/>
        <end position="58"/>
    </location>
</feature>
<organism evidence="6 7">
    <name type="scientific">Amanita muscaria (strain Koide BX008)</name>
    <dbReference type="NCBI Taxonomy" id="946122"/>
    <lineage>
        <taxon>Eukaryota</taxon>
        <taxon>Fungi</taxon>
        <taxon>Dikarya</taxon>
        <taxon>Basidiomycota</taxon>
        <taxon>Agaricomycotina</taxon>
        <taxon>Agaricomycetes</taxon>
        <taxon>Agaricomycetidae</taxon>
        <taxon>Agaricales</taxon>
        <taxon>Pluteineae</taxon>
        <taxon>Amanitaceae</taxon>
        <taxon>Amanita</taxon>
    </lineage>
</organism>
<dbReference type="HOGENOM" id="CLU_169147_3_0_1"/>
<evidence type="ECO:0000313" key="7">
    <source>
        <dbReference type="Proteomes" id="UP000054549"/>
    </source>
</evidence>
<dbReference type="GO" id="GO:0005743">
    <property type="term" value="C:mitochondrial inner membrane"/>
    <property type="evidence" value="ECO:0007669"/>
    <property type="project" value="UniProtKB-SubCell"/>
</dbReference>
<keyword evidence="7" id="KW-1185">Reference proteome</keyword>
<dbReference type="AlphaFoldDB" id="A0A0C2X7K7"/>
<evidence type="ECO:0000256" key="2">
    <source>
        <dbReference type="ARBA" id="ARBA00022792"/>
    </source>
</evidence>
<dbReference type="OrthoDB" id="5511599at2759"/>
<keyword evidence="5" id="KW-1133">Transmembrane helix</keyword>
<keyword evidence="3" id="KW-0496">Mitochondrion</keyword>
<dbReference type="InterPro" id="IPR039297">
    <property type="entry name" value="COX7a"/>
</dbReference>